<organism evidence="2">
    <name type="scientific">bioreactor metagenome</name>
    <dbReference type="NCBI Taxonomy" id="1076179"/>
    <lineage>
        <taxon>unclassified sequences</taxon>
        <taxon>metagenomes</taxon>
        <taxon>ecological metagenomes</taxon>
    </lineage>
</organism>
<dbReference type="InterPro" id="IPR013424">
    <property type="entry name" value="Ice-binding_C"/>
</dbReference>
<evidence type="ECO:0000259" key="1">
    <source>
        <dbReference type="Pfam" id="PF07589"/>
    </source>
</evidence>
<gene>
    <name evidence="2" type="ORF">SDC9_160959</name>
</gene>
<feature type="domain" description="Ice-binding protein C-terminal" evidence="1">
    <location>
        <begin position="159"/>
        <end position="181"/>
    </location>
</feature>
<name>A0A645FJ23_9ZZZZ</name>
<proteinExistence type="predicted"/>
<protein>
    <recommendedName>
        <fullName evidence="1">Ice-binding protein C-terminal domain-containing protein</fullName>
    </recommendedName>
</protein>
<comment type="caution">
    <text evidence="2">The sequence shown here is derived from an EMBL/GenBank/DDBJ whole genome shotgun (WGS) entry which is preliminary data.</text>
</comment>
<sequence>MNKKTKFLAALLASAAIAGNAHAALVNSALPTNTYITESGLDWAWAFPLPAAAGLDLSFQSSFGWRIPTLAELALAPDATDFMFAGANVPLHGVDPVSGAYFSATNAALTGAAACATPYFSNSYSHCDWQDGQGQPLAPWAGLQGAQGFADQLVVRNAQVPEPASIALIGLGLIGLVGSRRKAK</sequence>
<evidence type="ECO:0000313" key="2">
    <source>
        <dbReference type="EMBL" id="MPN13636.1"/>
    </source>
</evidence>
<dbReference type="NCBIfam" id="TIGR02595">
    <property type="entry name" value="PEP_CTERM"/>
    <property type="match status" value="1"/>
</dbReference>
<dbReference type="Pfam" id="PF07589">
    <property type="entry name" value="PEP-CTERM"/>
    <property type="match status" value="1"/>
</dbReference>
<dbReference type="EMBL" id="VSSQ01060155">
    <property type="protein sequence ID" value="MPN13636.1"/>
    <property type="molecule type" value="Genomic_DNA"/>
</dbReference>
<accession>A0A645FJ23</accession>
<dbReference type="AlphaFoldDB" id="A0A645FJ23"/>
<reference evidence="2" key="1">
    <citation type="submission" date="2019-08" db="EMBL/GenBank/DDBJ databases">
        <authorList>
            <person name="Kucharzyk K."/>
            <person name="Murdoch R.W."/>
            <person name="Higgins S."/>
            <person name="Loffler F."/>
        </authorList>
    </citation>
    <scope>NUCLEOTIDE SEQUENCE</scope>
</reference>